<feature type="region of interest" description="Disordered" evidence="1">
    <location>
        <begin position="50"/>
        <end position="111"/>
    </location>
</feature>
<protein>
    <submittedName>
        <fullName evidence="2">Uncharacterized protein</fullName>
    </submittedName>
</protein>
<sequence length="111" mass="11718">MSKYTSTQKLNAANSSSTAGNNNCFGESAEAATPLSLPAVLDLMPSCPGGAARIKQRRGNDEREKLFGVSIGRRRTRGGGEDGADGRAAARRRSGPRCPPREREKGSGLEI</sequence>
<feature type="compositionally biased region" description="Low complexity" evidence="1">
    <location>
        <begin position="11"/>
        <end position="23"/>
    </location>
</feature>
<dbReference type="AlphaFoldDB" id="A0A0E0GRD9"/>
<feature type="compositionally biased region" description="Polar residues" evidence="1">
    <location>
        <begin position="1"/>
        <end position="10"/>
    </location>
</feature>
<feature type="region of interest" description="Disordered" evidence="1">
    <location>
        <begin position="1"/>
        <end position="27"/>
    </location>
</feature>
<organism evidence="2">
    <name type="scientific">Oryza nivara</name>
    <name type="common">Indian wild rice</name>
    <name type="synonym">Oryza sativa f. spontanea</name>
    <dbReference type="NCBI Taxonomy" id="4536"/>
    <lineage>
        <taxon>Eukaryota</taxon>
        <taxon>Viridiplantae</taxon>
        <taxon>Streptophyta</taxon>
        <taxon>Embryophyta</taxon>
        <taxon>Tracheophyta</taxon>
        <taxon>Spermatophyta</taxon>
        <taxon>Magnoliopsida</taxon>
        <taxon>Liliopsida</taxon>
        <taxon>Poales</taxon>
        <taxon>Poaceae</taxon>
        <taxon>BOP clade</taxon>
        <taxon>Oryzoideae</taxon>
        <taxon>Oryzeae</taxon>
        <taxon>Oryzinae</taxon>
        <taxon>Oryza</taxon>
    </lineage>
</organism>
<reference evidence="2" key="1">
    <citation type="submission" date="2015-04" db="UniProtKB">
        <authorList>
            <consortium name="EnsemblPlants"/>
        </authorList>
    </citation>
    <scope>IDENTIFICATION</scope>
    <source>
        <strain evidence="2">SL10</strain>
    </source>
</reference>
<evidence type="ECO:0000256" key="1">
    <source>
        <dbReference type="SAM" id="MobiDB-lite"/>
    </source>
</evidence>
<name>A0A0E0GRD9_ORYNI</name>
<dbReference type="HOGENOM" id="CLU_165752_0_0_1"/>
<proteinExistence type="predicted"/>
<dbReference type="STRING" id="4536.A0A0E0GRD9"/>
<dbReference type="Gramene" id="ONIVA03G29550.1">
    <property type="protein sequence ID" value="ONIVA03G29550.1"/>
    <property type="gene ID" value="ONIVA03G29550"/>
</dbReference>
<evidence type="ECO:0000313" key="3">
    <source>
        <dbReference type="Proteomes" id="UP000006591"/>
    </source>
</evidence>
<reference evidence="2" key="2">
    <citation type="submission" date="2018-04" db="EMBL/GenBank/DDBJ databases">
        <title>OnivRS2 (Oryza nivara Reference Sequence Version 2).</title>
        <authorList>
            <person name="Zhang J."/>
            <person name="Kudrna D."/>
            <person name="Lee S."/>
            <person name="Talag J."/>
            <person name="Rajasekar S."/>
            <person name="Welchert J."/>
            <person name="Hsing Y.-I."/>
            <person name="Wing R.A."/>
        </authorList>
    </citation>
    <scope>NUCLEOTIDE SEQUENCE [LARGE SCALE GENOMIC DNA]</scope>
    <source>
        <strain evidence="2">SL10</strain>
    </source>
</reference>
<keyword evidence="3" id="KW-1185">Reference proteome</keyword>
<evidence type="ECO:0000313" key="2">
    <source>
        <dbReference type="EnsemblPlants" id="ONIVA03G29550.1"/>
    </source>
</evidence>
<accession>A0A0E0GRD9</accession>
<feature type="compositionally biased region" description="Basic and acidic residues" evidence="1">
    <location>
        <begin position="99"/>
        <end position="111"/>
    </location>
</feature>
<dbReference type="EnsemblPlants" id="ONIVA03G29550.1">
    <property type="protein sequence ID" value="ONIVA03G29550.1"/>
    <property type="gene ID" value="ONIVA03G29550"/>
</dbReference>
<dbReference type="Proteomes" id="UP000006591">
    <property type="component" value="Chromosome 3"/>
</dbReference>